<dbReference type="PRINTS" id="PR00131">
    <property type="entry name" value="GLHYDRLASE1"/>
</dbReference>
<protein>
    <submittedName>
        <fullName evidence="5">Lactase-phlorizin hydrolase</fullName>
    </submittedName>
</protein>
<dbReference type="InterPro" id="IPR001360">
    <property type="entry name" value="Glyco_hydro_1"/>
</dbReference>
<proteinExistence type="inferred from homology"/>
<dbReference type="GO" id="GO:0008422">
    <property type="term" value="F:beta-glucosidase activity"/>
    <property type="evidence" value="ECO:0007669"/>
    <property type="project" value="TreeGrafter"/>
</dbReference>
<dbReference type="PANTHER" id="PTHR10353">
    <property type="entry name" value="GLYCOSYL HYDROLASE"/>
    <property type="match status" value="1"/>
</dbReference>
<sequence length="464" mass="53844">MASEEFKFSDEFLIGTGSSAYQIEGAWQADDKSPSIWDHYFHNKKILPKNAILKLTEEKEKFNDFHKGIVIDQIDLSDPSQFLNGDIACDSYNKLEEDIKNLVDLKVNTYRFSISWPRVLPNGDDRKVNDAGVKYYQSLIQNLLDNNITPVVTMYHWDLPNCLQDLGGWANPNIIEYFVNYACFLFKTFGSQVKIWTTINEPRLVAHAYGSENMAPSVGELFNGIADYMVVRNLLLAHGSVYKKYKVEYYPQQQGEISSLCFDTAWYFPETNTDEDKKAAKRARDFDLGMFIQPLIDGTFPQAVIDGINNTNNTENIKFKRFIEFSEKEKEIVKNTYDFIAFNYYDSQIIRAMTDDEYKNENYLVNKDMRVKSNRKSEKNKENTFKGFTAVVKWLDEKFKNKKLFVAENGFSEEPKIDQSDKKIEYHHGILTEIKNAIGSGIVFKGYCVWSFMDSLEWTRGYAR</sequence>
<dbReference type="AlphaFoldDB" id="A0A2H8TJA5"/>
<evidence type="ECO:0000256" key="4">
    <source>
        <dbReference type="RuleBase" id="RU003690"/>
    </source>
</evidence>
<gene>
    <name evidence="5" type="primary">LCT_1</name>
</gene>
<name>A0A2H8TJA5_9HEMI</name>
<keyword evidence="2 5" id="KW-0378">Hydrolase</keyword>
<evidence type="ECO:0000256" key="2">
    <source>
        <dbReference type="ARBA" id="ARBA00022801"/>
    </source>
</evidence>
<evidence type="ECO:0000256" key="1">
    <source>
        <dbReference type="ARBA" id="ARBA00010838"/>
    </source>
</evidence>
<dbReference type="PANTHER" id="PTHR10353:SF36">
    <property type="entry name" value="LP05116P"/>
    <property type="match status" value="1"/>
</dbReference>
<dbReference type="InterPro" id="IPR017853">
    <property type="entry name" value="GH"/>
</dbReference>
<dbReference type="Gene3D" id="3.20.20.80">
    <property type="entry name" value="Glycosidases"/>
    <property type="match status" value="1"/>
</dbReference>
<dbReference type="EMBL" id="GFXV01002390">
    <property type="protein sequence ID" value="MBW14195.1"/>
    <property type="molecule type" value="Transcribed_RNA"/>
</dbReference>
<reference evidence="5" key="1">
    <citation type="submission" date="2017-10" db="EMBL/GenBank/DDBJ databases">
        <title>Transcriptome Assembly of Sugarcane Aphid Adults.</title>
        <authorList>
            <person name="Scully E.D."/>
            <person name="Palmer N.A."/>
            <person name="Geib S.M."/>
            <person name="Sarath G."/>
            <person name="Sattler S.E."/>
        </authorList>
    </citation>
    <scope>NUCLEOTIDE SEQUENCE</scope>
    <source>
        <tissue evidence="5">Whole body</tissue>
    </source>
</reference>
<dbReference type="SUPFAM" id="SSF51445">
    <property type="entry name" value="(Trans)glycosidases"/>
    <property type="match status" value="1"/>
</dbReference>
<dbReference type="Pfam" id="PF00232">
    <property type="entry name" value="Glyco_hydro_1"/>
    <property type="match status" value="2"/>
</dbReference>
<accession>A0A2H8TJA5</accession>
<evidence type="ECO:0000313" key="5">
    <source>
        <dbReference type="EMBL" id="MBW14195.1"/>
    </source>
</evidence>
<organism evidence="5">
    <name type="scientific">Melanaphis sacchari</name>
    <dbReference type="NCBI Taxonomy" id="742174"/>
    <lineage>
        <taxon>Eukaryota</taxon>
        <taxon>Metazoa</taxon>
        <taxon>Ecdysozoa</taxon>
        <taxon>Arthropoda</taxon>
        <taxon>Hexapoda</taxon>
        <taxon>Insecta</taxon>
        <taxon>Pterygota</taxon>
        <taxon>Neoptera</taxon>
        <taxon>Paraneoptera</taxon>
        <taxon>Hemiptera</taxon>
        <taxon>Sternorrhyncha</taxon>
        <taxon>Aphidomorpha</taxon>
        <taxon>Aphidoidea</taxon>
        <taxon>Aphididae</taxon>
        <taxon>Aphidini</taxon>
        <taxon>Melanaphis</taxon>
    </lineage>
</organism>
<comment type="similarity">
    <text evidence="1 4">Belongs to the glycosyl hydrolase 1 family.</text>
</comment>
<dbReference type="OrthoDB" id="65569at2759"/>
<keyword evidence="3" id="KW-0326">Glycosidase</keyword>
<evidence type="ECO:0000256" key="3">
    <source>
        <dbReference type="ARBA" id="ARBA00023295"/>
    </source>
</evidence>
<dbReference type="GO" id="GO:0005975">
    <property type="term" value="P:carbohydrate metabolic process"/>
    <property type="evidence" value="ECO:0007669"/>
    <property type="project" value="InterPro"/>
</dbReference>